<dbReference type="GO" id="GO:0000398">
    <property type="term" value="P:mRNA splicing, via spliceosome"/>
    <property type="evidence" value="ECO:0007669"/>
    <property type="project" value="TreeGrafter"/>
</dbReference>
<keyword evidence="8" id="KW-0378">Hydrolase</keyword>
<comment type="cofactor">
    <cofactor evidence="3">
        <name>Fe(2+)</name>
        <dbReference type="ChEBI" id="CHEBI:29033"/>
    </cofactor>
</comment>
<evidence type="ECO:0000256" key="9">
    <source>
        <dbReference type="ARBA" id="ARBA00022833"/>
    </source>
</evidence>
<proteinExistence type="inferred from homology"/>
<evidence type="ECO:0000256" key="10">
    <source>
        <dbReference type="ARBA" id="ARBA00023004"/>
    </source>
</evidence>
<evidence type="ECO:0000256" key="12">
    <source>
        <dbReference type="ARBA" id="ARBA00023242"/>
    </source>
</evidence>
<evidence type="ECO:0000256" key="5">
    <source>
        <dbReference type="ARBA" id="ARBA00006045"/>
    </source>
</evidence>
<evidence type="ECO:0000256" key="7">
    <source>
        <dbReference type="ARBA" id="ARBA00022723"/>
    </source>
</evidence>
<feature type="domain" description="Calcineurin-like phosphoesterase" evidence="14">
    <location>
        <begin position="1"/>
        <end position="228"/>
    </location>
</feature>
<evidence type="ECO:0000256" key="1">
    <source>
        <dbReference type="ARBA" id="ARBA00001936"/>
    </source>
</evidence>
<dbReference type="GO" id="GO:0046872">
    <property type="term" value="F:metal ion binding"/>
    <property type="evidence" value="ECO:0007669"/>
    <property type="project" value="UniProtKB-KW"/>
</dbReference>
<keyword evidence="9" id="KW-0862">Zinc</keyword>
<evidence type="ECO:0000259" key="14">
    <source>
        <dbReference type="Pfam" id="PF00149"/>
    </source>
</evidence>
<comment type="similarity">
    <text evidence="5">Belongs to the lariat debranching enzyme family.</text>
</comment>
<dbReference type="Proteomes" id="UP001213623">
    <property type="component" value="Chromosome 2"/>
</dbReference>
<dbReference type="InterPro" id="IPR029052">
    <property type="entry name" value="Metallo-depent_PP-like"/>
</dbReference>
<keyword evidence="10" id="KW-0408">Iron</keyword>
<feature type="domain" description="Lariat debranching enzyme C-terminal" evidence="15">
    <location>
        <begin position="299"/>
        <end position="359"/>
    </location>
</feature>
<dbReference type="InterPro" id="IPR007708">
    <property type="entry name" value="DBR1_C"/>
</dbReference>
<dbReference type="Pfam" id="PF00149">
    <property type="entry name" value="Metallophos"/>
    <property type="match status" value="1"/>
</dbReference>
<evidence type="ECO:0000259" key="15">
    <source>
        <dbReference type="Pfam" id="PF05011"/>
    </source>
</evidence>
<evidence type="ECO:0000256" key="11">
    <source>
        <dbReference type="ARBA" id="ARBA00023211"/>
    </source>
</evidence>
<gene>
    <name evidence="16" type="primary">DBR1</name>
    <name evidence="16" type="ORF">MNAN1_001158</name>
</gene>
<evidence type="ECO:0000256" key="2">
    <source>
        <dbReference type="ARBA" id="ARBA00001947"/>
    </source>
</evidence>
<evidence type="ECO:0000313" key="17">
    <source>
        <dbReference type="Proteomes" id="UP001213623"/>
    </source>
</evidence>
<keyword evidence="17" id="KW-1185">Reference proteome</keyword>
<dbReference type="AlphaFoldDB" id="A0AAF0J1L5"/>
<dbReference type="PANTHER" id="PTHR12849">
    <property type="entry name" value="RNA LARIAT DEBRANCHING ENZYME"/>
    <property type="match status" value="1"/>
</dbReference>
<name>A0AAF0J1L5_9BASI</name>
<organism evidence="16 17">
    <name type="scientific">Malassezia nana</name>
    <dbReference type="NCBI Taxonomy" id="180528"/>
    <lineage>
        <taxon>Eukaryota</taxon>
        <taxon>Fungi</taxon>
        <taxon>Dikarya</taxon>
        <taxon>Basidiomycota</taxon>
        <taxon>Ustilaginomycotina</taxon>
        <taxon>Malasseziomycetes</taxon>
        <taxon>Malasseziales</taxon>
        <taxon>Malasseziaceae</taxon>
        <taxon>Malassezia</taxon>
    </lineage>
</organism>
<evidence type="ECO:0000256" key="8">
    <source>
        <dbReference type="ARBA" id="ARBA00022801"/>
    </source>
</evidence>
<dbReference type="InterPro" id="IPR041816">
    <property type="entry name" value="Dbr1_N"/>
</dbReference>
<dbReference type="GO" id="GO:0008419">
    <property type="term" value="F:RNA lariat debranching enzyme activity"/>
    <property type="evidence" value="ECO:0007669"/>
    <property type="project" value="UniProtKB-ARBA"/>
</dbReference>
<accession>A0AAF0J1L5</accession>
<evidence type="ECO:0000313" key="16">
    <source>
        <dbReference type="EMBL" id="WFD26181.1"/>
    </source>
</evidence>
<sequence>MKIAVEGCSHGELDVIYRDILENERETGEQVDLVLLCGDIQALRNEADLPSLAVPDKYKRLGDFPSYYSGEKTAPILTLVIGGNHEASNYMWELYYGGWIASNIYYMGSSGCVEVNGLVIAAVSGIYKSRDYMCGRFERQPYSMSDLRSMYHTRVFDITKLGMLSSPDIFLSHDWPNGVEQHGDVQALVRQKPFFRDEISSTTLGSPPLQTLLYELRPRFWFSAHLHVRFAARVMHGQISSAPGPAHVPNPEALDLDDLDDESETEAVNKIPPSKTEFLALSKCTSRGDYLHDADLRSRVAKEELALATQWAEEDALNIRKVQIFEQTAPRQDMSPKKSADIYRNPQTDAFCQLIGIPNRINAQPQKTHEHATMPMNGHDTCSPEDEVARIRLAASVRKRKRAQRLTGERSHD</sequence>
<keyword evidence="11" id="KW-0464">Manganese</keyword>
<dbReference type="PANTHER" id="PTHR12849:SF0">
    <property type="entry name" value="LARIAT DEBRANCHING ENZYME"/>
    <property type="match status" value="1"/>
</dbReference>
<dbReference type="SUPFAM" id="SSF56300">
    <property type="entry name" value="Metallo-dependent phosphatases"/>
    <property type="match status" value="1"/>
</dbReference>
<evidence type="ECO:0000256" key="13">
    <source>
        <dbReference type="SAM" id="MobiDB-lite"/>
    </source>
</evidence>
<protein>
    <submittedName>
        <fullName evidence="16">Lariat debranching enzyme</fullName>
    </submittedName>
</protein>
<evidence type="ECO:0000256" key="4">
    <source>
        <dbReference type="ARBA" id="ARBA00004123"/>
    </source>
</evidence>
<keyword evidence="6" id="KW-0507">mRNA processing</keyword>
<comment type="subcellular location">
    <subcellularLocation>
        <location evidence="4">Nucleus</location>
    </subcellularLocation>
</comment>
<dbReference type="CDD" id="cd00844">
    <property type="entry name" value="MPP_Dbr1_N"/>
    <property type="match status" value="1"/>
</dbReference>
<reference evidence="16" key="1">
    <citation type="submission" date="2023-03" db="EMBL/GenBank/DDBJ databases">
        <title>Mating type loci evolution in Malassezia.</title>
        <authorList>
            <person name="Coelho M.A."/>
        </authorList>
    </citation>
    <scope>NUCLEOTIDE SEQUENCE</scope>
    <source>
        <strain evidence="16">CBS 9557</strain>
    </source>
</reference>
<dbReference type="Gene3D" id="3.60.21.10">
    <property type="match status" value="1"/>
</dbReference>
<dbReference type="GO" id="GO:0005634">
    <property type="term" value="C:nucleus"/>
    <property type="evidence" value="ECO:0007669"/>
    <property type="project" value="UniProtKB-SubCell"/>
</dbReference>
<keyword evidence="12" id="KW-0539">Nucleus</keyword>
<dbReference type="Pfam" id="PF05011">
    <property type="entry name" value="DBR1"/>
    <property type="match status" value="1"/>
</dbReference>
<feature type="region of interest" description="Disordered" evidence="13">
    <location>
        <begin position="366"/>
        <end position="386"/>
    </location>
</feature>
<keyword evidence="7" id="KW-0479">Metal-binding</keyword>
<dbReference type="EMBL" id="CP119893">
    <property type="protein sequence ID" value="WFD26181.1"/>
    <property type="molecule type" value="Genomic_DNA"/>
</dbReference>
<evidence type="ECO:0000256" key="6">
    <source>
        <dbReference type="ARBA" id="ARBA00022664"/>
    </source>
</evidence>
<comment type="cofactor">
    <cofactor evidence="2">
        <name>Zn(2+)</name>
        <dbReference type="ChEBI" id="CHEBI:29105"/>
    </cofactor>
</comment>
<evidence type="ECO:0000256" key="3">
    <source>
        <dbReference type="ARBA" id="ARBA00001954"/>
    </source>
</evidence>
<comment type="cofactor">
    <cofactor evidence="1">
        <name>Mn(2+)</name>
        <dbReference type="ChEBI" id="CHEBI:29035"/>
    </cofactor>
</comment>
<dbReference type="InterPro" id="IPR004843">
    <property type="entry name" value="Calcineurin-like_PHP"/>
</dbReference>